<feature type="domain" description="Response regulatory" evidence="5">
    <location>
        <begin position="1"/>
        <end position="101"/>
    </location>
</feature>
<keyword evidence="1 4" id="KW-0597">Phosphoprotein</keyword>
<comment type="caution">
    <text evidence="6">The sequence shown here is derived from an EMBL/GenBank/DDBJ whole genome shotgun (WGS) entry which is preliminary data.</text>
</comment>
<dbReference type="SMART" id="SM00448">
    <property type="entry name" value="REC"/>
    <property type="match status" value="1"/>
</dbReference>
<name>A0A512NLI4_9HYPH</name>
<dbReference type="PROSITE" id="PS50110">
    <property type="entry name" value="RESPONSE_REGULATORY"/>
    <property type="match status" value="1"/>
</dbReference>
<evidence type="ECO:0000256" key="1">
    <source>
        <dbReference type="ARBA" id="ARBA00022553"/>
    </source>
</evidence>
<evidence type="ECO:0000313" key="6">
    <source>
        <dbReference type="EMBL" id="GEP59779.1"/>
    </source>
</evidence>
<evidence type="ECO:0000256" key="4">
    <source>
        <dbReference type="PROSITE-ProRule" id="PRU00169"/>
    </source>
</evidence>
<dbReference type="InterPro" id="IPR001789">
    <property type="entry name" value="Sig_transdc_resp-reg_receiver"/>
</dbReference>
<dbReference type="InterPro" id="IPR050595">
    <property type="entry name" value="Bact_response_regulator"/>
</dbReference>
<evidence type="ECO:0000256" key="3">
    <source>
        <dbReference type="ARBA" id="ARBA00023163"/>
    </source>
</evidence>
<dbReference type="PANTHER" id="PTHR44591">
    <property type="entry name" value="STRESS RESPONSE REGULATOR PROTEIN 1"/>
    <property type="match status" value="1"/>
</dbReference>
<protein>
    <submittedName>
        <fullName evidence="6">Response regulator</fullName>
    </submittedName>
</protein>
<evidence type="ECO:0000313" key="7">
    <source>
        <dbReference type="Proteomes" id="UP000321058"/>
    </source>
</evidence>
<sequence>MRLLIAMHLAEHGFFVVEAASADDAMTILQEDDLVALVFSDIQMPGETDGVGLAQWIGRERPDLKVLLTSGRAVPATAGAWPFIPKPYRPENVESRLRTMADV</sequence>
<keyword evidence="3" id="KW-0804">Transcription</keyword>
<dbReference type="InterPro" id="IPR011006">
    <property type="entry name" value="CheY-like_superfamily"/>
</dbReference>
<dbReference type="GO" id="GO:0000160">
    <property type="term" value="P:phosphorelay signal transduction system"/>
    <property type="evidence" value="ECO:0007669"/>
    <property type="project" value="InterPro"/>
</dbReference>
<dbReference type="AlphaFoldDB" id="A0A512NLI4"/>
<evidence type="ECO:0000256" key="2">
    <source>
        <dbReference type="ARBA" id="ARBA00023015"/>
    </source>
</evidence>
<proteinExistence type="predicted"/>
<dbReference type="Pfam" id="PF00072">
    <property type="entry name" value="Response_reg"/>
    <property type="match status" value="1"/>
</dbReference>
<keyword evidence="7" id="KW-1185">Reference proteome</keyword>
<accession>A0A512NLI4</accession>
<organism evidence="6 7">
    <name type="scientific">Reyranella soli</name>
    <dbReference type="NCBI Taxonomy" id="1230389"/>
    <lineage>
        <taxon>Bacteria</taxon>
        <taxon>Pseudomonadati</taxon>
        <taxon>Pseudomonadota</taxon>
        <taxon>Alphaproteobacteria</taxon>
        <taxon>Hyphomicrobiales</taxon>
        <taxon>Reyranellaceae</taxon>
        <taxon>Reyranella</taxon>
    </lineage>
</organism>
<keyword evidence="2" id="KW-0805">Transcription regulation</keyword>
<dbReference type="SUPFAM" id="SSF52172">
    <property type="entry name" value="CheY-like"/>
    <property type="match status" value="1"/>
</dbReference>
<dbReference type="PANTHER" id="PTHR44591:SF3">
    <property type="entry name" value="RESPONSE REGULATORY DOMAIN-CONTAINING PROTEIN"/>
    <property type="match status" value="1"/>
</dbReference>
<dbReference type="EMBL" id="BKAJ01000140">
    <property type="protein sequence ID" value="GEP59779.1"/>
    <property type="molecule type" value="Genomic_DNA"/>
</dbReference>
<dbReference type="Proteomes" id="UP000321058">
    <property type="component" value="Unassembled WGS sequence"/>
</dbReference>
<dbReference type="Gene3D" id="3.40.50.2300">
    <property type="match status" value="1"/>
</dbReference>
<gene>
    <name evidence="6" type="primary">cheY</name>
    <name evidence="6" type="ORF">RSO01_69450</name>
</gene>
<feature type="modified residue" description="4-aspartylphosphate" evidence="4">
    <location>
        <position position="41"/>
    </location>
</feature>
<evidence type="ECO:0000259" key="5">
    <source>
        <dbReference type="PROSITE" id="PS50110"/>
    </source>
</evidence>
<reference evidence="6 7" key="1">
    <citation type="submission" date="2019-07" db="EMBL/GenBank/DDBJ databases">
        <title>Whole genome shotgun sequence of Reyranella soli NBRC 108950.</title>
        <authorList>
            <person name="Hosoyama A."/>
            <person name="Uohara A."/>
            <person name="Ohji S."/>
            <person name="Ichikawa N."/>
        </authorList>
    </citation>
    <scope>NUCLEOTIDE SEQUENCE [LARGE SCALE GENOMIC DNA]</scope>
    <source>
        <strain evidence="6 7">NBRC 108950</strain>
    </source>
</reference>